<protein>
    <submittedName>
        <fullName evidence="5">Arf family GTPase</fullName>
    </submittedName>
</protein>
<dbReference type="Pfam" id="PF00025">
    <property type="entry name" value="Arf"/>
    <property type="match status" value="1"/>
</dbReference>
<keyword evidence="2 3" id="KW-0342">GTP-binding</keyword>
<gene>
    <name evidence="5" type="ORF">DAKH74_013330</name>
</gene>
<dbReference type="NCBIfam" id="TIGR00231">
    <property type="entry name" value="small_GTP"/>
    <property type="match status" value="1"/>
</dbReference>
<sequence>MGLLSIIKKQKQKDKEIRCLVIGLDNSGKSTIVNQLLPQEERENKITPTIGFQIKSFAINNTYNVNLWDVGGQSSLRPFWENYFTKTDVLMWCIDASLEVRFDESFQELRSLIMNSGDRIGYECHVIIVLNKIDLLDDSENNLSSLLKQFQTRVLSRFEAESGDNRKSDVGFNPEDNISFVSCSAITGTGIEALKEAITADVSR</sequence>
<evidence type="ECO:0000256" key="3">
    <source>
        <dbReference type="PIRSR" id="PIRSR606689-1"/>
    </source>
</evidence>
<feature type="binding site" evidence="3">
    <location>
        <begin position="23"/>
        <end position="30"/>
    </location>
    <ligand>
        <name>GTP</name>
        <dbReference type="ChEBI" id="CHEBI:37565"/>
    </ligand>
</feature>
<dbReference type="EMBL" id="BTGD01000003">
    <property type="protein sequence ID" value="GMM54717.1"/>
    <property type="molecule type" value="Genomic_DNA"/>
</dbReference>
<evidence type="ECO:0000256" key="1">
    <source>
        <dbReference type="ARBA" id="ARBA00022741"/>
    </source>
</evidence>
<dbReference type="InterPro" id="IPR027417">
    <property type="entry name" value="P-loop_NTPase"/>
</dbReference>
<dbReference type="PROSITE" id="PS51417">
    <property type="entry name" value="ARF"/>
    <property type="match status" value="1"/>
</dbReference>
<dbReference type="CDD" id="cd00878">
    <property type="entry name" value="Arf_Arl"/>
    <property type="match status" value="1"/>
</dbReference>
<dbReference type="SMART" id="SM00178">
    <property type="entry name" value="SAR"/>
    <property type="match status" value="1"/>
</dbReference>
<feature type="binding site" evidence="3">
    <location>
        <position position="72"/>
    </location>
    <ligand>
        <name>GTP</name>
        <dbReference type="ChEBI" id="CHEBI:37565"/>
    </ligand>
</feature>
<dbReference type="InterPro" id="IPR005225">
    <property type="entry name" value="Small_GTP-bd"/>
</dbReference>
<dbReference type="InterPro" id="IPR006689">
    <property type="entry name" value="Small_GTPase_ARF/SAR"/>
</dbReference>
<dbReference type="SUPFAM" id="SSF52540">
    <property type="entry name" value="P-loop containing nucleoside triphosphate hydrolases"/>
    <property type="match status" value="1"/>
</dbReference>
<feature type="binding site" evidence="4">
    <location>
        <position position="30"/>
    </location>
    <ligand>
        <name>Mg(2+)</name>
        <dbReference type="ChEBI" id="CHEBI:18420"/>
    </ligand>
</feature>
<dbReference type="PRINTS" id="PR00449">
    <property type="entry name" value="RASTRNSFRMNG"/>
</dbReference>
<accession>A0AAV5RUD5</accession>
<keyword evidence="4" id="KW-0460">Magnesium</keyword>
<evidence type="ECO:0000313" key="5">
    <source>
        <dbReference type="EMBL" id="GMM54717.1"/>
    </source>
</evidence>
<reference evidence="5 6" key="1">
    <citation type="journal article" date="2023" name="Elife">
        <title>Identification of key yeast species and microbe-microbe interactions impacting larval growth of Drosophila in the wild.</title>
        <authorList>
            <person name="Mure A."/>
            <person name="Sugiura Y."/>
            <person name="Maeda R."/>
            <person name="Honda K."/>
            <person name="Sakurai N."/>
            <person name="Takahashi Y."/>
            <person name="Watada M."/>
            <person name="Katoh T."/>
            <person name="Gotoh A."/>
            <person name="Gotoh Y."/>
            <person name="Taniguchi I."/>
            <person name="Nakamura K."/>
            <person name="Hayashi T."/>
            <person name="Katayama T."/>
            <person name="Uemura T."/>
            <person name="Hattori Y."/>
        </authorList>
    </citation>
    <scope>NUCLEOTIDE SEQUENCE [LARGE SCALE GENOMIC DNA]</scope>
    <source>
        <strain evidence="5 6">KH-74</strain>
    </source>
</reference>
<feature type="binding site" evidence="4">
    <location>
        <position position="49"/>
    </location>
    <ligand>
        <name>Mg(2+)</name>
        <dbReference type="ChEBI" id="CHEBI:18420"/>
    </ligand>
</feature>
<dbReference type="GO" id="GO:0005525">
    <property type="term" value="F:GTP binding"/>
    <property type="evidence" value="ECO:0007669"/>
    <property type="project" value="UniProtKB-KW"/>
</dbReference>
<dbReference type="GO" id="GO:0046872">
    <property type="term" value="F:metal ion binding"/>
    <property type="evidence" value="ECO:0007669"/>
    <property type="project" value="UniProtKB-KW"/>
</dbReference>
<evidence type="ECO:0000313" key="6">
    <source>
        <dbReference type="Proteomes" id="UP001377567"/>
    </source>
</evidence>
<keyword evidence="1 3" id="KW-0547">Nucleotide-binding</keyword>
<dbReference type="GO" id="GO:0003924">
    <property type="term" value="F:GTPase activity"/>
    <property type="evidence" value="ECO:0007669"/>
    <property type="project" value="InterPro"/>
</dbReference>
<dbReference type="Gene3D" id="3.40.50.300">
    <property type="entry name" value="P-loop containing nucleotide triphosphate hydrolases"/>
    <property type="match status" value="1"/>
</dbReference>
<evidence type="ECO:0000256" key="2">
    <source>
        <dbReference type="ARBA" id="ARBA00023134"/>
    </source>
</evidence>
<keyword evidence="4" id="KW-0479">Metal-binding</keyword>
<proteinExistence type="predicted"/>
<name>A0AAV5RUD5_MAUHU</name>
<dbReference type="PANTHER" id="PTHR45697">
    <property type="entry name" value="ADP-RIBOSYLATION FACTOR-LIKE PROTEIN 2-RELATED"/>
    <property type="match status" value="1"/>
</dbReference>
<dbReference type="InterPro" id="IPR044612">
    <property type="entry name" value="ARL2/3"/>
</dbReference>
<dbReference type="AlphaFoldDB" id="A0AAV5RUD5"/>
<feature type="binding site" evidence="3">
    <location>
        <begin position="131"/>
        <end position="134"/>
    </location>
    <ligand>
        <name>GTP</name>
        <dbReference type="ChEBI" id="CHEBI:37565"/>
    </ligand>
</feature>
<evidence type="ECO:0000256" key="4">
    <source>
        <dbReference type="PIRSR" id="PIRSR606689-2"/>
    </source>
</evidence>
<organism evidence="5 6">
    <name type="scientific">Maudiozyma humilis</name>
    <name type="common">Sour dough yeast</name>
    <name type="synonym">Kazachstania humilis</name>
    <dbReference type="NCBI Taxonomy" id="51915"/>
    <lineage>
        <taxon>Eukaryota</taxon>
        <taxon>Fungi</taxon>
        <taxon>Dikarya</taxon>
        <taxon>Ascomycota</taxon>
        <taxon>Saccharomycotina</taxon>
        <taxon>Saccharomycetes</taxon>
        <taxon>Saccharomycetales</taxon>
        <taxon>Saccharomycetaceae</taxon>
        <taxon>Maudiozyma</taxon>
    </lineage>
</organism>
<dbReference type="SMART" id="SM00177">
    <property type="entry name" value="ARF"/>
    <property type="match status" value="1"/>
</dbReference>
<keyword evidence="6" id="KW-1185">Reference proteome</keyword>
<dbReference type="Proteomes" id="UP001377567">
    <property type="component" value="Unassembled WGS sequence"/>
</dbReference>
<comment type="caution">
    <text evidence="5">The sequence shown here is derived from an EMBL/GenBank/DDBJ whole genome shotgun (WGS) entry which is preliminary data.</text>
</comment>